<dbReference type="InterPro" id="IPR010982">
    <property type="entry name" value="Lambda_DNA-bd_dom_sf"/>
</dbReference>
<dbReference type="Proteomes" id="UP000655287">
    <property type="component" value="Unassembled WGS sequence"/>
</dbReference>
<evidence type="ECO:0000313" key="3">
    <source>
        <dbReference type="Proteomes" id="UP000655287"/>
    </source>
</evidence>
<dbReference type="AlphaFoldDB" id="A0A919R0H8"/>
<dbReference type="Pfam" id="PF19054">
    <property type="entry name" value="DUF5753"/>
    <property type="match status" value="1"/>
</dbReference>
<sequence length="286" mass="32247">MAKHANPTIRQRRLAGELARLREAAGLTREQVAHHLDWHATKTWRIENARSGVTTGDLRDLLDLYQVSGPRRDSLIAFARRAREKGWWTEYSDIFTGSYNDLEAQACAIRTFEPLLIPGLLQTEAYARAIVRSGPVIDPAEVKRRVQARMARQQLLTAEEGRPRLWAVIDEAALRRPVGGAETMREQLQRLIDLVDQPHITLQIVKNSVGAHPGLTGPFVVLDFPEPDLFAPVVYLELAPDGLYLEETEAIMRYTLIFDHLRAIAVSPVESSKMLNEIKEGLSDDE</sequence>
<proteinExistence type="predicted"/>
<feature type="domain" description="HTH cro/C1-type" evidence="1">
    <location>
        <begin position="18"/>
        <end position="72"/>
    </location>
</feature>
<comment type="caution">
    <text evidence="2">The sequence shown here is derived from an EMBL/GenBank/DDBJ whole genome shotgun (WGS) entry which is preliminary data.</text>
</comment>
<dbReference type="Pfam" id="PF13560">
    <property type="entry name" value="HTH_31"/>
    <property type="match status" value="1"/>
</dbReference>
<dbReference type="PROSITE" id="PS50943">
    <property type="entry name" value="HTH_CROC1"/>
    <property type="match status" value="1"/>
</dbReference>
<dbReference type="SUPFAM" id="SSF47413">
    <property type="entry name" value="lambda repressor-like DNA-binding domains"/>
    <property type="match status" value="1"/>
</dbReference>
<dbReference type="InterPro" id="IPR043917">
    <property type="entry name" value="DUF5753"/>
</dbReference>
<dbReference type="SMART" id="SM00530">
    <property type="entry name" value="HTH_XRE"/>
    <property type="match status" value="1"/>
</dbReference>
<accession>A0A919R0H8</accession>
<dbReference type="Gene3D" id="1.10.260.40">
    <property type="entry name" value="lambda repressor-like DNA-binding domains"/>
    <property type="match status" value="1"/>
</dbReference>
<gene>
    <name evidence="2" type="ORF">Sru01_17150</name>
</gene>
<protein>
    <submittedName>
        <fullName evidence="2">Transcriptional regulator</fullName>
    </submittedName>
</protein>
<keyword evidence="3" id="KW-1185">Reference proteome</keyword>
<organism evidence="2 3">
    <name type="scientific">Sphaerisporangium rufum</name>
    <dbReference type="NCBI Taxonomy" id="1381558"/>
    <lineage>
        <taxon>Bacteria</taxon>
        <taxon>Bacillati</taxon>
        <taxon>Actinomycetota</taxon>
        <taxon>Actinomycetes</taxon>
        <taxon>Streptosporangiales</taxon>
        <taxon>Streptosporangiaceae</taxon>
        <taxon>Sphaerisporangium</taxon>
    </lineage>
</organism>
<evidence type="ECO:0000259" key="1">
    <source>
        <dbReference type="PROSITE" id="PS50943"/>
    </source>
</evidence>
<dbReference type="GO" id="GO:0003677">
    <property type="term" value="F:DNA binding"/>
    <property type="evidence" value="ECO:0007669"/>
    <property type="project" value="InterPro"/>
</dbReference>
<reference evidence="2" key="1">
    <citation type="submission" date="2021-01" db="EMBL/GenBank/DDBJ databases">
        <title>Whole genome shotgun sequence of Sphaerisporangium rufum NBRC 109079.</title>
        <authorList>
            <person name="Komaki H."/>
            <person name="Tamura T."/>
        </authorList>
    </citation>
    <scope>NUCLEOTIDE SEQUENCE</scope>
    <source>
        <strain evidence="2">NBRC 109079</strain>
    </source>
</reference>
<dbReference type="EMBL" id="BOOU01000025">
    <property type="protein sequence ID" value="GII76733.1"/>
    <property type="molecule type" value="Genomic_DNA"/>
</dbReference>
<name>A0A919R0H8_9ACTN</name>
<evidence type="ECO:0000313" key="2">
    <source>
        <dbReference type="EMBL" id="GII76733.1"/>
    </source>
</evidence>
<dbReference type="InterPro" id="IPR001387">
    <property type="entry name" value="Cro/C1-type_HTH"/>
</dbReference>
<dbReference type="CDD" id="cd00093">
    <property type="entry name" value="HTH_XRE"/>
    <property type="match status" value="1"/>
</dbReference>